<gene>
    <name evidence="1" type="ORF">GCM10023216_03420</name>
</gene>
<reference evidence="2" key="1">
    <citation type="journal article" date="2019" name="Int. J. Syst. Evol. Microbiol.">
        <title>The Global Catalogue of Microorganisms (GCM) 10K type strain sequencing project: providing services to taxonomists for standard genome sequencing and annotation.</title>
        <authorList>
            <consortium name="The Broad Institute Genomics Platform"/>
            <consortium name="The Broad Institute Genome Sequencing Center for Infectious Disease"/>
            <person name="Wu L."/>
            <person name="Ma J."/>
        </authorList>
    </citation>
    <scope>NUCLEOTIDE SEQUENCE [LARGE SCALE GENOMIC DNA]</scope>
    <source>
        <strain evidence="2">JCM 18063</strain>
    </source>
</reference>
<sequence length="91" mass="10612">MTSLAAFVKARVRELLAHDGRHRAGRRRHGLDTDEVTRLRELHDTADRYERGLFGPAEEALAEGLMRERAADFADHPDYRDEWQHDSRRTT</sequence>
<evidence type="ECO:0000313" key="2">
    <source>
        <dbReference type="Proteomes" id="UP001500956"/>
    </source>
</evidence>
<protein>
    <submittedName>
        <fullName evidence="1">Uncharacterized protein</fullName>
    </submittedName>
</protein>
<proteinExistence type="predicted"/>
<evidence type="ECO:0000313" key="1">
    <source>
        <dbReference type="EMBL" id="GAA4718331.1"/>
    </source>
</evidence>
<dbReference type="EMBL" id="BAABID010000003">
    <property type="protein sequence ID" value="GAA4718331.1"/>
    <property type="molecule type" value="Genomic_DNA"/>
</dbReference>
<accession>A0ABP8Y0R9</accession>
<dbReference type="Proteomes" id="UP001500956">
    <property type="component" value="Unassembled WGS sequence"/>
</dbReference>
<dbReference type="RefSeq" id="WP_172151732.1">
    <property type="nucleotide sequence ID" value="NZ_BAABID010000003.1"/>
</dbReference>
<comment type="caution">
    <text evidence="1">The sequence shown here is derived from an EMBL/GenBank/DDBJ whole genome shotgun (WGS) entry which is preliminary data.</text>
</comment>
<keyword evidence="2" id="KW-1185">Reference proteome</keyword>
<name>A0ABP8Y0R9_9MICO</name>
<organism evidence="1 2">
    <name type="scientific">Isoptericola chiayiensis</name>
    <dbReference type="NCBI Taxonomy" id="579446"/>
    <lineage>
        <taxon>Bacteria</taxon>
        <taxon>Bacillati</taxon>
        <taxon>Actinomycetota</taxon>
        <taxon>Actinomycetes</taxon>
        <taxon>Micrococcales</taxon>
        <taxon>Promicromonosporaceae</taxon>
        <taxon>Isoptericola</taxon>
    </lineage>
</organism>